<feature type="domain" description="Protein kinase" evidence="3">
    <location>
        <begin position="120"/>
        <end position="413"/>
    </location>
</feature>
<dbReference type="FunCoup" id="A0A448YSL2">
    <property type="interactions" value="218"/>
</dbReference>
<dbReference type="Proteomes" id="UP000290900">
    <property type="component" value="Unassembled WGS sequence"/>
</dbReference>
<keyword evidence="1" id="KW-0547">Nucleotide-binding</keyword>
<keyword evidence="5" id="KW-1185">Reference proteome</keyword>
<dbReference type="SUPFAM" id="SSF56112">
    <property type="entry name" value="Protein kinase-like (PK-like)"/>
    <property type="match status" value="1"/>
</dbReference>
<dbReference type="GO" id="GO:0030447">
    <property type="term" value="P:filamentous growth"/>
    <property type="evidence" value="ECO:0007669"/>
    <property type="project" value="UniProtKB-ARBA"/>
</dbReference>
<dbReference type="InterPro" id="IPR011009">
    <property type="entry name" value="Kinase-like_dom_sf"/>
</dbReference>
<dbReference type="GO" id="GO:0005524">
    <property type="term" value="F:ATP binding"/>
    <property type="evidence" value="ECO:0007669"/>
    <property type="project" value="UniProtKB-UniRule"/>
</dbReference>
<dbReference type="InterPro" id="IPR000719">
    <property type="entry name" value="Prot_kinase_dom"/>
</dbReference>
<dbReference type="PROSITE" id="PS00107">
    <property type="entry name" value="PROTEIN_KINASE_ATP"/>
    <property type="match status" value="1"/>
</dbReference>
<dbReference type="EMBL" id="CAACVR010000056">
    <property type="protein sequence ID" value="VEU23877.1"/>
    <property type="molecule type" value="Genomic_DNA"/>
</dbReference>
<gene>
    <name evidence="4" type="ORF">BRENAR_LOCUS4606</name>
</gene>
<evidence type="ECO:0000256" key="1">
    <source>
        <dbReference type="PROSITE-ProRule" id="PRU10141"/>
    </source>
</evidence>
<evidence type="ECO:0000313" key="4">
    <source>
        <dbReference type="EMBL" id="VEU23877.1"/>
    </source>
</evidence>
<dbReference type="STRING" id="13370.A0A448YSL2"/>
<dbReference type="PANTHER" id="PTHR44167:SF18">
    <property type="entry name" value="PROTEIN KINASE DOMAIN-CONTAINING PROTEIN"/>
    <property type="match status" value="1"/>
</dbReference>
<sequence length="413" mass="46806">MPFTPPQTPVIEKGAVTGQRVDEDTGSSLFDDSAGNSTTLDEDAFTGGKNANRYWLPITPIEQKENIFRSYNDESGLLPPNATLLEKVSPNSDNSQKYERYELKSERLRKYVLSPQIFSLKLTERLGVGANSYVYEGILSSRGGKQLNAAVKIPASRNRVKAIENEAEFMILLQKFRTESGESPDSFPFVDSYGLYYLTRDDFAMIRKKDEIPCLVMRKMDCTLTKYIKECSKKTEGDQIVIGVDCWWKLCGTLLHALQILRELRSVHCDLKTDNIMVTDASFPRFRVSDFSSSSRIEDLTGPPETTLQFSPPEFFNIKDGANPSTQTDLFSTGLILLNAATGKAPYEAFSFDQFYLVTLIKENKVLEVLERETINILRSNKSIAQLIRMLVYDRCSLDSAVIYYNRNCRLHL</sequence>
<feature type="compositionally biased region" description="Polar residues" evidence="2">
    <location>
        <begin position="26"/>
        <end position="36"/>
    </location>
</feature>
<dbReference type="Pfam" id="PF00069">
    <property type="entry name" value="Pkinase"/>
    <property type="match status" value="1"/>
</dbReference>
<dbReference type="InterPro" id="IPR017441">
    <property type="entry name" value="Protein_kinase_ATP_BS"/>
</dbReference>
<dbReference type="Gene3D" id="1.10.510.10">
    <property type="entry name" value="Transferase(Phosphotransferase) domain 1"/>
    <property type="match status" value="1"/>
</dbReference>
<dbReference type="SMART" id="SM00220">
    <property type="entry name" value="S_TKc"/>
    <property type="match status" value="1"/>
</dbReference>
<accession>A0A448YSL2</accession>
<proteinExistence type="predicted"/>
<evidence type="ECO:0000256" key="2">
    <source>
        <dbReference type="SAM" id="MobiDB-lite"/>
    </source>
</evidence>
<dbReference type="OrthoDB" id="1668230at2759"/>
<dbReference type="GO" id="GO:0044773">
    <property type="term" value="P:mitotic DNA damage checkpoint signaling"/>
    <property type="evidence" value="ECO:0007669"/>
    <property type="project" value="TreeGrafter"/>
</dbReference>
<dbReference type="GO" id="GO:0005634">
    <property type="term" value="C:nucleus"/>
    <property type="evidence" value="ECO:0007669"/>
    <property type="project" value="TreeGrafter"/>
</dbReference>
<name>A0A448YSL2_BRENA</name>
<evidence type="ECO:0000259" key="3">
    <source>
        <dbReference type="PROSITE" id="PS50011"/>
    </source>
</evidence>
<protein>
    <submittedName>
        <fullName evidence="4">DEKNAAC104970</fullName>
    </submittedName>
</protein>
<reference evidence="4 5" key="1">
    <citation type="submission" date="2018-12" db="EMBL/GenBank/DDBJ databases">
        <authorList>
            <person name="Tiukova I."/>
            <person name="Dainat J."/>
        </authorList>
    </citation>
    <scope>NUCLEOTIDE SEQUENCE [LARGE SCALE GENOMIC DNA]</scope>
</reference>
<dbReference type="InParanoid" id="A0A448YSL2"/>
<keyword evidence="1" id="KW-0067">ATP-binding</keyword>
<organism evidence="4 5">
    <name type="scientific">Brettanomyces naardenensis</name>
    <name type="common">Yeast</name>
    <dbReference type="NCBI Taxonomy" id="13370"/>
    <lineage>
        <taxon>Eukaryota</taxon>
        <taxon>Fungi</taxon>
        <taxon>Dikarya</taxon>
        <taxon>Ascomycota</taxon>
        <taxon>Saccharomycotina</taxon>
        <taxon>Pichiomycetes</taxon>
        <taxon>Pichiales</taxon>
        <taxon>Pichiaceae</taxon>
        <taxon>Brettanomyces</taxon>
    </lineage>
</organism>
<dbReference type="PANTHER" id="PTHR44167">
    <property type="entry name" value="OVARIAN-SPECIFIC SERINE/THREONINE-PROTEIN KINASE LOK-RELATED"/>
    <property type="match status" value="1"/>
</dbReference>
<feature type="binding site" evidence="1">
    <location>
        <position position="152"/>
    </location>
    <ligand>
        <name>ATP</name>
        <dbReference type="ChEBI" id="CHEBI:30616"/>
    </ligand>
</feature>
<dbReference type="GO" id="GO:0004674">
    <property type="term" value="F:protein serine/threonine kinase activity"/>
    <property type="evidence" value="ECO:0007669"/>
    <property type="project" value="TreeGrafter"/>
</dbReference>
<evidence type="ECO:0000313" key="5">
    <source>
        <dbReference type="Proteomes" id="UP000290900"/>
    </source>
</evidence>
<feature type="region of interest" description="Disordered" evidence="2">
    <location>
        <begin position="1"/>
        <end position="36"/>
    </location>
</feature>
<dbReference type="PROSITE" id="PS50011">
    <property type="entry name" value="PROTEIN_KINASE_DOM"/>
    <property type="match status" value="1"/>
</dbReference>
<dbReference type="GO" id="GO:0005737">
    <property type="term" value="C:cytoplasm"/>
    <property type="evidence" value="ECO:0007669"/>
    <property type="project" value="TreeGrafter"/>
</dbReference>
<dbReference type="AlphaFoldDB" id="A0A448YSL2"/>